<dbReference type="RefSeq" id="WP_068579382.1">
    <property type="nucleotide sequence ID" value="NZ_CP015193.1"/>
</dbReference>
<organism evidence="2 3">
    <name type="scientific">Thermococcus chitonophagus</name>
    <dbReference type="NCBI Taxonomy" id="54262"/>
    <lineage>
        <taxon>Archaea</taxon>
        <taxon>Methanobacteriati</taxon>
        <taxon>Methanobacteriota</taxon>
        <taxon>Thermococci</taxon>
        <taxon>Thermococcales</taxon>
        <taxon>Thermococcaceae</taxon>
        <taxon>Thermococcus</taxon>
    </lineage>
</organism>
<gene>
    <name evidence="1" type="ORF">A3L04_00025</name>
    <name evidence="2" type="ORF">CHITON_2152</name>
</gene>
<dbReference type="KEGG" id="tch:CHITON_2152"/>
<dbReference type="AlphaFoldDB" id="A0A170T2J8"/>
<proteinExistence type="predicted"/>
<protein>
    <submittedName>
        <fullName evidence="2">Uncharacterized protein</fullName>
    </submittedName>
</protein>
<dbReference type="Proteomes" id="UP000250189">
    <property type="component" value="Chromosome"/>
</dbReference>
<evidence type="ECO:0000313" key="4">
    <source>
        <dbReference type="Proteomes" id="UP000250189"/>
    </source>
</evidence>
<reference evidence="1 4" key="3">
    <citation type="submission" date="2016-04" db="EMBL/GenBank/DDBJ databases">
        <title>Complete genome sequence of Thermococcus chitonophagus type strain GC74.</title>
        <authorList>
            <person name="Oger P.M."/>
        </authorList>
    </citation>
    <scope>NUCLEOTIDE SEQUENCE [LARGE SCALE GENOMIC DNA]</scope>
    <source>
        <strain evidence="1 4">GC74</strain>
    </source>
</reference>
<sequence length="89" mass="10250">MKTIAVDEETWEAIKKLKAKLDAKSYSEVLKKLIEVWHLVELDMKAEKVALDEDEADLVLSILKDREKYYSLKTKGGTYNEKTTSKNSI</sequence>
<evidence type="ECO:0000313" key="1">
    <source>
        <dbReference type="EMBL" id="ASJ15574.1"/>
    </source>
</evidence>
<evidence type="ECO:0000313" key="3">
    <source>
        <dbReference type="Proteomes" id="UP000093069"/>
    </source>
</evidence>
<accession>A0A170T2J8</accession>
<evidence type="ECO:0000313" key="2">
    <source>
        <dbReference type="EMBL" id="CUX78931.1"/>
    </source>
</evidence>
<dbReference type="EMBL" id="LN999010">
    <property type="protein sequence ID" value="CUX78931.1"/>
    <property type="molecule type" value="Genomic_DNA"/>
</dbReference>
<keyword evidence="4" id="KW-1185">Reference proteome</keyword>
<dbReference type="GeneID" id="33320907"/>
<reference evidence="2" key="1">
    <citation type="submission" date="2016-01" db="EMBL/GenBank/DDBJ databases">
        <authorList>
            <person name="McClelland M."/>
            <person name="Jain A."/>
            <person name="Saraogi P."/>
            <person name="Mendelson R."/>
            <person name="Westerman R."/>
            <person name="SanMiguel P."/>
            <person name="Csonka L."/>
        </authorList>
    </citation>
    <scope>NUCLEOTIDE SEQUENCE</scope>
    <source>
        <strain evidence="2">1</strain>
    </source>
</reference>
<dbReference type="STRING" id="54262.CHITON_2152"/>
<dbReference type="EMBL" id="CP015193">
    <property type="protein sequence ID" value="ASJ15574.1"/>
    <property type="molecule type" value="Genomic_DNA"/>
</dbReference>
<reference evidence="3" key="2">
    <citation type="submission" date="2016-01" db="EMBL/GenBank/DDBJ databases">
        <authorList>
            <person name="Vorgias C.E."/>
        </authorList>
    </citation>
    <scope>NUCLEOTIDE SEQUENCE [LARGE SCALE GENOMIC DNA]</scope>
</reference>
<name>A0A170T2J8_9EURY</name>
<dbReference type="Proteomes" id="UP000093069">
    <property type="component" value="Chromosome I"/>
</dbReference>